<dbReference type="Proteomes" id="UP001499909">
    <property type="component" value="Unassembled WGS sequence"/>
</dbReference>
<dbReference type="EMBL" id="BAABDH010000022">
    <property type="protein sequence ID" value="GAA3931041.1"/>
    <property type="molecule type" value="Genomic_DNA"/>
</dbReference>
<protein>
    <recommendedName>
        <fullName evidence="4">DUF2490 domain-containing protein</fullName>
    </recommendedName>
</protein>
<feature type="signal peptide" evidence="1">
    <location>
        <begin position="1"/>
        <end position="17"/>
    </location>
</feature>
<dbReference type="InterPro" id="IPR019619">
    <property type="entry name" value="DUF2490"/>
</dbReference>
<feature type="chain" id="PRO_5046611288" description="DUF2490 domain-containing protein" evidence="1">
    <location>
        <begin position="18"/>
        <end position="251"/>
    </location>
</feature>
<name>A0ABP7MVS7_9BACT</name>
<comment type="caution">
    <text evidence="2">The sequence shown here is derived from an EMBL/GenBank/DDBJ whole genome shotgun (WGS) entry which is preliminary data.</text>
</comment>
<evidence type="ECO:0000256" key="1">
    <source>
        <dbReference type="SAM" id="SignalP"/>
    </source>
</evidence>
<evidence type="ECO:0000313" key="3">
    <source>
        <dbReference type="Proteomes" id="UP001499909"/>
    </source>
</evidence>
<gene>
    <name evidence="2" type="ORF">GCM10022406_15440</name>
</gene>
<evidence type="ECO:0008006" key="4">
    <source>
        <dbReference type="Google" id="ProtNLM"/>
    </source>
</evidence>
<proteinExistence type="predicted"/>
<organism evidence="2 3">
    <name type="scientific">Hymenobacter algoricola</name>
    <dbReference type="NCBI Taxonomy" id="486267"/>
    <lineage>
        <taxon>Bacteria</taxon>
        <taxon>Pseudomonadati</taxon>
        <taxon>Bacteroidota</taxon>
        <taxon>Cytophagia</taxon>
        <taxon>Cytophagales</taxon>
        <taxon>Hymenobacteraceae</taxon>
        <taxon>Hymenobacter</taxon>
    </lineage>
</organism>
<keyword evidence="3" id="KW-1185">Reference proteome</keyword>
<accession>A0ABP7MVS7</accession>
<dbReference type="Pfam" id="PF10677">
    <property type="entry name" value="DUF2490"/>
    <property type="match status" value="1"/>
</dbReference>
<evidence type="ECO:0000313" key="2">
    <source>
        <dbReference type="EMBL" id="GAA3931041.1"/>
    </source>
</evidence>
<reference evidence="3" key="1">
    <citation type="journal article" date="2019" name="Int. J. Syst. Evol. Microbiol.">
        <title>The Global Catalogue of Microorganisms (GCM) 10K type strain sequencing project: providing services to taxonomists for standard genome sequencing and annotation.</title>
        <authorList>
            <consortium name="The Broad Institute Genomics Platform"/>
            <consortium name="The Broad Institute Genome Sequencing Center for Infectious Disease"/>
            <person name="Wu L."/>
            <person name="Ma J."/>
        </authorList>
    </citation>
    <scope>NUCLEOTIDE SEQUENCE [LARGE SCALE GENOMIC DNA]</scope>
    <source>
        <strain evidence="3">JCM 17214</strain>
    </source>
</reference>
<keyword evidence="1" id="KW-0732">Signal</keyword>
<sequence>MAFAGLMGLLGSGAARAQTPGTWGSWAIGTVSLPGSVEKKWGGYVEVQARANGLLRQYFYNELKGGLSYDLDKNFTLLLGGGRYNTYEAPGPLTLEKRLWQQLVLSQYMSRLKIEHRYRVEQRWFRYRTEDSTAFRQRLRYRLNAFVPLNHQTVTNHTVFLSVYDEVFLNPRGPVLERNRFYVGLGYQLDRHLSLQLGWLRQANYSQPAFRQGQLVPLGTVTKNNVVLTLQYRLSHQGSTPRSETLPSQQD</sequence>